<dbReference type="EMBL" id="KV454298">
    <property type="protein sequence ID" value="ODQ71105.1"/>
    <property type="molecule type" value="Genomic_DNA"/>
</dbReference>
<keyword evidence="1" id="KW-0539">Nucleus</keyword>
<evidence type="ECO:0000313" key="5">
    <source>
        <dbReference type="Proteomes" id="UP000094385"/>
    </source>
</evidence>
<feature type="region of interest" description="Disordered" evidence="2">
    <location>
        <begin position="1"/>
        <end position="31"/>
    </location>
</feature>
<dbReference type="PANTHER" id="PTHR37534">
    <property type="entry name" value="TRANSCRIPTIONAL ACTIVATOR PROTEIN UGA3"/>
    <property type="match status" value="1"/>
</dbReference>
<dbReference type="Gene3D" id="4.10.240.10">
    <property type="entry name" value="Zn(2)-C6 fungal-type DNA-binding domain"/>
    <property type="match status" value="1"/>
</dbReference>
<keyword evidence="5" id="KW-1185">Reference proteome</keyword>
<dbReference type="CDD" id="cd00067">
    <property type="entry name" value="GAL4"/>
    <property type="match status" value="1"/>
</dbReference>
<feature type="domain" description="Zn(2)-C6 fungal-type" evidence="3">
    <location>
        <begin position="37"/>
        <end position="65"/>
    </location>
</feature>
<dbReference type="PROSITE" id="PS00463">
    <property type="entry name" value="ZN2_CY6_FUNGAL_1"/>
    <property type="match status" value="1"/>
</dbReference>
<name>A0A1E3Q082_LIPST</name>
<dbReference type="Proteomes" id="UP000094385">
    <property type="component" value="Unassembled WGS sequence"/>
</dbReference>
<evidence type="ECO:0000256" key="2">
    <source>
        <dbReference type="SAM" id="MobiDB-lite"/>
    </source>
</evidence>
<dbReference type="SMART" id="SM00066">
    <property type="entry name" value="GAL4"/>
    <property type="match status" value="1"/>
</dbReference>
<dbReference type="PROSITE" id="PS50048">
    <property type="entry name" value="ZN2_CY6_FUNGAL_2"/>
    <property type="match status" value="1"/>
</dbReference>
<dbReference type="SUPFAM" id="SSF57701">
    <property type="entry name" value="Zn2/Cys6 DNA-binding domain"/>
    <property type="match status" value="1"/>
</dbReference>
<dbReference type="InterPro" id="IPR001138">
    <property type="entry name" value="Zn2Cys6_DnaBD"/>
</dbReference>
<dbReference type="GO" id="GO:0045944">
    <property type="term" value="P:positive regulation of transcription by RNA polymerase II"/>
    <property type="evidence" value="ECO:0007669"/>
    <property type="project" value="TreeGrafter"/>
</dbReference>
<proteinExistence type="predicted"/>
<dbReference type="STRING" id="675824.A0A1E3Q082"/>
<dbReference type="OrthoDB" id="3598904at2759"/>
<dbReference type="PANTHER" id="PTHR37534:SF49">
    <property type="entry name" value="LYSINE BIOSYNTHESIS REGULATORY PROTEIN LYS14"/>
    <property type="match status" value="1"/>
</dbReference>
<dbReference type="GO" id="GO:0000976">
    <property type="term" value="F:transcription cis-regulatory region binding"/>
    <property type="evidence" value="ECO:0007669"/>
    <property type="project" value="TreeGrafter"/>
</dbReference>
<dbReference type="Pfam" id="PF00172">
    <property type="entry name" value="Zn_clus"/>
    <property type="match status" value="1"/>
</dbReference>
<evidence type="ECO:0000259" key="3">
    <source>
        <dbReference type="PROSITE" id="PS50048"/>
    </source>
</evidence>
<dbReference type="InterPro" id="IPR036864">
    <property type="entry name" value="Zn2-C6_fun-type_DNA-bd_sf"/>
</dbReference>
<dbReference type="AlphaFoldDB" id="A0A1E3Q082"/>
<organism evidence="4 5">
    <name type="scientific">Lipomyces starkeyi NRRL Y-11557</name>
    <dbReference type="NCBI Taxonomy" id="675824"/>
    <lineage>
        <taxon>Eukaryota</taxon>
        <taxon>Fungi</taxon>
        <taxon>Dikarya</taxon>
        <taxon>Ascomycota</taxon>
        <taxon>Saccharomycotina</taxon>
        <taxon>Lipomycetes</taxon>
        <taxon>Lipomycetales</taxon>
        <taxon>Lipomycetaceae</taxon>
        <taxon>Lipomyces</taxon>
    </lineage>
</organism>
<reference evidence="4 5" key="1">
    <citation type="journal article" date="2016" name="Proc. Natl. Acad. Sci. U.S.A.">
        <title>Comparative genomics of biotechnologically important yeasts.</title>
        <authorList>
            <person name="Riley R."/>
            <person name="Haridas S."/>
            <person name="Wolfe K.H."/>
            <person name="Lopes M.R."/>
            <person name="Hittinger C.T."/>
            <person name="Goeker M."/>
            <person name="Salamov A.A."/>
            <person name="Wisecaver J.H."/>
            <person name="Long T.M."/>
            <person name="Calvey C.H."/>
            <person name="Aerts A.L."/>
            <person name="Barry K.W."/>
            <person name="Choi C."/>
            <person name="Clum A."/>
            <person name="Coughlan A.Y."/>
            <person name="Deshpande S."/>
            <person name="Douglass A.P."/>
            <person name="Hanson S.J."/>
            <person name="Klenk H.-P."/>
            <person name="LaButti K.M."/>
            <person name="Lapidus A."/>
            <person name="Lindquist E.A."/>
            <person name="Lipzen A.M."/>
            <person name="Meier-Kolthoff J.P."/>
            <person name="Ohm R.A."/>
            <person name="Otillar R.P."/>
            <person name="Pangilinan J.L."/>
            <person name="Peng Y."/>
            <person name="Rokas A."/>
            <person name="Rosa C.A."/>
            <person name="Scheuner C."/>
            <person name="Sibirny A.A."/>
            <person name="Slot J.C."/>
            <person name="Stielow J.B."/>
            <person name="Sun H."/>
            <person name="Kurtzman C.P."/>
            <person name="Blackwell M."/>
            <person name="Grigoriev I.V."/>
            <person name="Jeffries T.W."/>
        </authorList>
    </citation>
    <scope>NUCLEOTIDE SEQUENCE [LARGE SCALE GENOMIC DNA]</scope>
    <source>
        <strain evidence="4 5">NRRL Y-11557</strain>
    </source>
</reference>
<dbReference type="GO" id="GO:0000981">
    <property type="term" value="F:DNA-binding transcription factor activity, RNA polymerase II-specific"/>
    <property type="evidence" value="ECO:0007669"/>
    <property type="project" value="InterPro"/>
</dbReference>
<accession>A0A1E3Q082</accession>
<protein>
    <recommendedName>
        <fullName evidence="3">Zn(2)-C6 fungal-type domain-containing protein</fullName>
    </recommendedName>
</protein>
<evidence type="ECO:0000313" key="4">
    <source>
        <dbReference type="EMBL" id="ODQ71105.1"/>
    </source>
</evidence>
<sequence length="241" mass="28055">MDMTWSMPSPAPVRESQRGSDSTRRRRFDRQPRSRTGCITCRARHKRCDERTPTCQNCETLNIRCEGYNAQLRWQEKYMRMADIPDTSYRSLRYINVSRERFSEEMERLMEEFSPYDVDHRNDSVRHRVKAEIVDLDDMAYMYGPAVSSSHGDLDPHNFPQYNLSHNDELYLNGLPPKLPAAPDMFTLVAHRPMPEAEESNYLYISPSNVPLTSEFVYAPATVLPSSSIELISSLEPQLFY</sequence>
<dbReference type="GO" id="GO:0005634">
    <property type="term" value="C:nucleus"/>
    <property type="evidence" value="ECO:0007669"/>
    <property type="project" value="TreeGrafter"/>
</dbReference>
<evidence type="ECO:0000256" key="1">
    <source>
        <dbReference type="ARBA" id="ARBA00023242"/>
    </source>
</evidence>
<gene>
    <name evidence="4" type="ORF">LIPSTDRAFT_146974</name>
</gene>
<dbReference type="GO" id="GO:0008270">
    <property type="term" value="F:zinc ion binding"/>
    <property type="evidence" value="ECO:0007669"/>
    <property type="project" value="InterPro"/>
</dbReference>